<keyword evidence="2" id="KW-0812">Transmembrane</keyword>
<dbReference type="Proteomes" id="UP000280036">
    <property type="component" value="Unassembled WGS sequence"/>
</dbReference>
<sequence length="747" mass="86945">MGKRKESFFERLTRKNAEHENKNHEPSTKKKKWKGILIGTLLTGAIATGITVPVAVNSSKTKYKYALSEDSAVLTFKLPGSTVEHKITIKDLQNANKKEDAKDPKKILEQVRRLGMFYLYDKEVKASAEYQRLWNMSREGNEEETNSFKLKTVDELRTRERNKILDIQENFKKQAGYNKWEEEFNKILVSNYNGAKNIEEAVDFQIFKSIEKDALRRFELSTVDIGKIANRKANQKIYELDNEGNPDTSKVLFNVGEKVFKYYEENKNYFKVNDEYMSFTTNSYDFSKKYKDASTFIDEYYKNDIPYVFTQFTIPGVAPTKLAKKGEKEPEWTIDRTALRKLLYFYPADEKNKQTQSYEKIFSDFKSYSHYSKIIKDATDTTNLPQEVVDYTTFLSWIAADDDEYKNNFGTKGILSLSDILKSNNDEVIKGLIAIPDLIYNKKNYVGAAANALQIPELDLKDMFKQIQDTLEKEFNDLKTAKASYDESTPIDNKRKKVGDYNKKLIEIFRDFDNTKKTGLYDDKLKELITPIISKAFEDNDKKIRTFWKVKGMNNAYIYLNSKGITIVYAESLSAKRWSKCPQEENRKKMLELLKNDFILSKKYKSISTTKYNALSVISKNLKSDYYVNNVLLNDADFVKYLKEQNNIYALDSNGKLLKDTKYTEKDIEELEKLNSGKYLIDAEQKALDVNEKLTTWIKTRAKNEKDKDLEIKDGHKVYFANNNNSYADEVSKVIYEKLKTILKVFN</sequence>
<dbReference type="OrthoDB" id="393362at2"/>
<gene>
    <name evidence="4" type="ORF">NCTC10126_00199</name>
    <name evidence="3" type="ORF">NPA07_01370</name>
</gene>
<name>A0A3P8KLT3_9BACT</name>
<evidence type="ECO:0000313" key="5">
    <source>
        <dbReference type="Proteomes" id="UP000280036"/>
    </source>
</evidence>
<dbReference type="RefSeq" id="WP_126117992.1">
    <property type="nucleotide sequence ID" value="NZ_CP101806.1"/>
</dbReference>
<evidence type="ECO:0000313" key="6">
    <source>
        <dbReference type="Proteomes" id="UP001058569"/>
    </source>
</evidence>
<evidence type="ECO:0000313" key="4">
    <source>
        <dbReference type="EMBL" id="VDR41718.1"/>
    </source>
</evidence>
<keyword evidence="6" id="KW-1185">Reference proteome</keyword>
<dbReference type="NCBIfam" id="NF045833">
    <property type="entry name" value="P80_membrane"/>
    <property type="match status" value="1"/>
</dbReference>
<evidence type="ECO:0000313" key="3">
    <source>
        <dbReference type="EMBL" id="UUD35506.1"/>
    </source>
</evidence>
<dbReference type="Proteomes" id="UP001058569">
    <property type="component" value="Chromosome"/>
</dbReference>
<keyword evidence="2" id="KW-0472">Membrane</keyword>
<organism evidence="4 5">
    <name type="scientific">Mycoplasmopsis caviae</name>
    <dbReference type="NCBI Taxonomy" id="55603"/>
    <lineage>
        <taxon>Bacteria</taxon>
        <taxon>Bacillati</taxon>
        <taxon>Mycoplasmatota</taxon>
        <taxon>Mycoplasmoidales</taxon>
        <taxon>Metamycoplasmataceae</taxon>
        <taxon>Mycoplasmopsis</taxon>
    </lineage>
</organism>
<keyword evidence="2" id="KW-1133">Transmembrane helix</keyword>
<feature type="region of interest" description="Disordered" evidence="1">
    <location>
        <begin position="1"/>
        <end position="29"/>
    </location>
</feature>
<feature type="transmembrane region" description="Helical" evidence="2">
    <location>
        <begin position="36"/>
        <end position="56"/>
    </location>
</feature>
<reference evidence="3" key="2">
    <citation type="submission" date="2022-07" db="EMBL/GenBank/DDBJ databases">
        <title>Complete genome of Mycoplasma caviae type strain G122.</title>
        <authorList>
            <person name="Spergser J."/>
        </authorList>
    </citation>
    <scope>NUCLEOTIDE SEQUENCE</scope>
    <source>
        <strain evidence="3">G122</strain>
    </source>
</reference>
<protein>
    <recommendedName>
        <fullName evidence="7">Membrane protein P80</fullName>
    </recommendedName>
</protein>
<proteinExistence type="predicted"/>
<feature type="compositionally biased region" description="Basic and acidic residues" evidence="1">
    <location>
        <begin position="1"/>
        <end position="28"/>
    </location>
</feature>
<accession>A0A3P8KLT3</accession>
<evidence type="ECO:0000256" key="1">
    <source>
        <dbReference type="SAM" id="MobiDB-lite"/>
    </source>
</evidence>
<dbReference type="EMBL" id="CP101806">
    <property type="protein sequence ID" value="UUD35506.1"/>
    <property type="molecule type" value="Genomic_DNA"/>
</dbReference>
<evidence type="ECO:0008006" key="7">
    <source>
        <dbReference type="Google" id="ProtNLM"/>
    </source>
</evidence>
<reference evidence="4 5" key="1">
    <citation type="submission" date="2018-12" db="EMBL/GenBank/DDBJ databases">
        <authorList>
            <consortium name="Pathogen Informatics"/>
        </authorList>
    </citation>
    <scope>NUCLEOTIDE SEQUENCE [LARGE SCALE GENOMIC DNA]</scope>
    <source>
        <strain evidence="4 5">NCTC10126</strain>
    </source>
</reference>
<dbReference type="AlphaFoldDB" id="A0A3P8KLT3"/>
<evidence type="ECO:0000256" key="2">
    <source>
        <dbReference type="SAM" id="Phobius"/>
    </source>
</evidence>
<dbReference type="EMBL" id="UZVY01000001">
    <property type="protein sequence ID" value="VDR41718.1"/>
    <property type="molecule type" value="Genomic_DNA"/>
</dbReference>